<dbReference type="GO" id="GO:0043546">
    <property type="term" value="F:molybdopterin cofactor binding"/>
    <property type="evidence" value="ECO:0007669"/>
    <property type="project" value="TreeGrafter"/>
</dbReference>
<dbReference type="EMBL" id="UINC01218800">
    <property type="protein sequence ID" value="SVE45981.1"/>
    <property type="molecule type" value="Genomic_DNA"/>
</dbReference>
<keyword evidence="1" id="KW-0472">Membrane</keyword>
<dbReference type="GO" id="GO:0020037">
    <property type="term" value="F:heme binding"/>
    <property type="evidence" value="ECO:0007669"/>
    <property type="project" value="TreeGrafter"/>
</dbReference>
<accession>A0A383DNA5</accession>
<evidence type="ECO:0000313" key="3">
    <source>
        <dbReference type="EMBL" id="SVE45981.1"/>
    </source>
</evidence>
<dbReference type="AlphaFoldDB" id="A0A383DNA5"/>
<feature type="non-terminal residue" evidence="3">
    <location>
        <position position="235"/>
    </location>
</feature>
<dbReference type="GO" id="GO:0006790">
    <property type="term" value="P:sulfur compound metabolic process"/>
    <property type="evidence" value="ECO:0007669"/>
    <property type="project" value="TreeGrafter"/>
</dbReference>
<dbReference type="GO" id="GO:0008482">
    <property type="term" value="F:sulfite oxidase activity"/>
    <property type="evidence" value="ECO:0007669"/>
    <property type="project" value="TreeGrafter"/>
</dbReference>
<dbReference type="Gene3D" id="3.90.420.10">
    <property type="entry name" value="Oxidoreductase, molybdopterin-binding domain"/>
    <property type="match status" value="1"/>
</dbReference>
<feature type="domain" description="Oxidoreductase molybdopterin-binding" evidence="2">
    <location>
        <begin position="98"/>
        <end position="235"/>
    </location>
</feature>
<evidence type="ECO:0000256" key="1">
    <source>
        <dbReference type="SAM" id="Phobius"/>
    </source>
</evidence>
<proteinExistence type="predicted"/>
<sequence>AVPFEDPRVKTATRRGFITYAAGMSVAASAIAAGSHALARRGSEDLRTEVVLPSVRRTAAERLATTATTTEGSWTPIPGLSSWITPNDGFYRIDTALVVPRVDPASWSMSIEGLVATRLEFTLDDLLGMDLVDAAVTLNCVSNEVGGHLVGNAVWTGVPLADLLAEAGPTAGAQQVMAWSVDGFNAGFPAAAVMDGRTALVAVGMNSEPLPFRHGFPARLVVAGLYGYVSAVKWL</sequence>
<feature type="non-terminal residue" evidence="3">
    <location>
        <position position="1"/>
    </location>
</feature>
<evidence type="ECO:0000259" key="2">
    <source>
        <dbReference type="Pfam" id="PF00174"/>
    </source>
</evidence>
<dbReference type="PANTHER" id="PTHR19372:SF7">
    <property type="entry name" value="SULFITE OXIDASE, MITOCHONDRIAL"/>
    <property type="match status" value="1"/>
</dbReference>
<organism evidence="3">
    <name type="scientific">marine metagenome</name>
    <dbReference type="NCBI Taxonomy" id="408172"/>
    <lineage>
        <taxon>unclassified sequences</taxon>
        <taxon>metagenomes</taxon>
        <taxon>ecological metagenomes</taxon>
    </lineage>
</organism>
<dbReference type="InterPro" id="IPR036374">
    <property type="entry name" value="OxRdtase_Mopterin-bd_sf"/>
</dbReference>
<dbReference type="SUPFAM" id="SSF56524">
    <property type="entry name" value="Oxidoreductase molybdopterin-binding domain"/>
    <property type="match status" value="1"/>
</dbReference>
<gene>
    <name evidence="3" type="ORF">METZ01_LOCUS498835</name>
</gene>
<feature type="transmembrane region" description="Helical" evidence="1">
    <location>
        <begin position="17"/>
        <end position="39"/>
    </location>
</feature>
<name>A0A383DNA5_9ZZZZ</name>
<keyword evidence="1" id="KW-1133">Transmembrane helix</keyword>
<dbReference type="InterPro" id="IPR000572">
    <property type="entry name" value="OxRdtase_Mopterin-bd_dom"/>
</dbReference>
<dbReference type="CDD" id="cd00321">
    <property type="entry name" value="SO_family_Moco"/>
    <property type="match status" value="1"/>
</dbReference>
<protein>
    <recommendedName>
        <fullName evidence="2">Oxidoreductase molybdopterin-binding domain-containing protein</fullName>
    </recommendedName>
</protein>
<dbReference type="PANTHER" id="PTHR19372">
    <property type="entry name" value="SULFITE REDUCTASE"/>
    <property type="match status" value="1"/>
</dbReference>
<dbReference type="Pfam" id="PF00174">
    <property type="entry name" value="Oxidored_molyb"/>
    <property type="match status" value="1"/>
</dbReference>
<keyword evidence="1" id="KW-0812">Transmembrane</keyword>
<reference evidence="3" key="1">
    <citation type="submission" date="2018-05" db="EMBL/GenBank/DDBJ databases">
        <authorList>
            <person name="Lanie J.A."/>
            <person name="Ng W.-L."/>
            <person name="Kazmierczak K.M."/>
            <person name="Andrzejewski T.M."/>
            <person name="Davidsen T.M."/>
            <person name="Wayne K.J."/>
            <person name="Tettelin H."/>
            <person name="Glass J.I."/>
            <person name="Rusch D."/>
            <person name="Podicherti R."/>
            <person name="Tsui H.-C.T."/>
            <person name="Winkler M.E."/>
        </authorList>
    </citation>
    <scope>NUCLEOTIDE SEQUENCE</scope>
</reference>